<proteinExistence type="inferred from homology"/>
<gene>
    <name evidence="8" type="ORF">AVDCRST_MAG25-1930</name>
</gene>
<keyword evidence="5 6" id="KW-0472">Membrane</keyword>
<comment type="subcellular location">
    <subcellularLocation>
        <location evidence="1">Membrane</location>
        <topology evidence="1">Multi-pass membrane protein</topology>
    </subcellularLocation>
</comment>
<name>A0A6J4RBK9_9ACTN</name>
<evidence type="ECO:0000256" key="5">
    <source>
        <dbReference type="ARBA" id="ARBA00023136"/>
    </source>
</evidence>
<dbReference type="PANTHER" id="PTHR32322:SF2">
    <property type="entry name" value="EAMA DOMAIN-CONTAINING PROTEIN"/>
    <property type="match status" value="1"/>
</dbReference>
<dbReference type="InterPro" id="IPR037185">
    <property type="entry name" value="EmrE-like"/>
</dbReference>
<protein>
    <recommendedName>
        <fullName evidence="7">EamA domain-containing protein</fullName>
    </recommendedName>
</protein>
<feature type="transmembrane region" description="Helical" evidence="6">
    <location>
        <begin position="22"/>
        <end position="40"/>
    </location>
</feature>
<feature type="domain" description="EamA" evidence="7">
    <location>
        <begin position="182"/>
        <end position="285"/>
    </location>
</feature>
<dbReference type="AlphaFoldDB" id="A0A6J4RBK9"/>
<evidence type="ECO:0000256" key="4">
    <source>
        <dbReference type="ARBA" id="ARBA00022989"/>
    </source>
</evidence>
<accession>A0A6J4RBK9</accession>
<feature type="transmembrane region" description="Helical" evidence="6">
    <location>
        <begin position="109"/>
        <end position="127"/>
    </location>
</feature>
<keyword evidence="3 6" id="KW-0812">Transmembrane</keyword>
<feature type="transmembrane region" description="Helical" evidence="6">
    <location>
        <begin position="52"/>
        <end position="72"/>
    </location>
</feature>
<dbReference type="GO" id="GO:0016020">
    <property type="term" value="C:membrane"/>
    <property type="evidence" value="ECO:0007669"/>
    <property type="project" value="UniProtKB-SubCell"/>
</dbReference>
<dbReference type="InterPro" id="IPR000620">
    <property type="entry name" value="EamA_dom"/>
</dbReference>
<dbReference type="Pfam" id="PF00892">
    <property type="entry name" value="EamA"/>
    <property type="match status" value="2"/>
</dbReference>
<feature type="transmembrane region" description="Helical" evidence="6">
    <location>
        <begin position="212"/>
        <end position="233"/>
    </location>
</feature>
<feature type="transmembrane region" description="Helical" evidence="6">
    <location>
        <begin position="178"/>
        <end position="200"/>
    </location>
</feature>
<organism evidence="8">
    <name type="scientific">uncultured Rubrobacteraceae bacterium</name>
    <dbReference type="NCBI Taxonomy" id="349277"/>
    <lineage>
        <taxon>Bacteria</taxon>
        <taxon>Bacillati</taxon>
        <taxon>Actinomycetota</taxon>
        <taxon>Rubrobacteria</taxon>
        <taxon>Rubrobacterales</taxon>
        <taxon>Rubrobacteraceae</taxon>
        <taxon>environmental samples</taxon>
    </lineage>
</organism>
<evidence type="ECO:0000256" key="1">
    <source>
        <dbReference type="ARBA" id="ARBA00004141"/>
    </source>
</evidence>
<dbReference type="SUPFAM" id="SSF103481">
    <property type="entry name" value="Multidrug resistance efflux transporter EmrE"/>
    <property type="match status" value="2"/>
</dbReference>
<feature type="domain" description="EamA" evidence="7">
    <location>
        <begin position="1"/>
        <end position="123"/>
    </location>
</feature>
<comment type="similarity">
    <text evidence="2">Belongs to the EamA transporter family.</text>
</comment>
<feature type="transmembrane region" description="Helical" evidence="6">
    <location>
        <begin position="78"/>
        <end position="97"/>
    </location>
</feature>
<evidence type="ECO:0000256" key="6">
    <source>
        <dbReference type="SAM" id="Phobius"/>
    </source>
</evidence>
<feature type="transmembrane region" description="Helical" evidence="6">
    <location>
        <begin position="266"/>
        <end position="284"/>
    </location>
</feature>
<feature type="transmembrane region" description="Helical" evidence="6">
    <location>
        <begin position="139"/>
        <end position="157"/>
    </location>
</feature>
<reference evidence="8" key="1">
    <citation type="submission" date="2020-02" db="EMBL/GenBank/DDBJ databases">
        <authorList>
            <person name="Meier V. D."/>
        </authorList>
    </citation>
    <scope>NUCLEOTIDE SEQUENCE</scope>
    <source>
        <strain evidence="8">AVDCRST_MAG25</strain>
    </source>
</reference>
<evidence type="ECO:0000256" key="2">
    <source>
        <dbReference type="ARBA" id="ARBA00007362"/>
    </source>
</evidence>
<dbReference type="PANTHER" id="PTHR32322">
    <property type="entry name" value="INNER MEMBRANE TRANSPORTER"/>
    <property type="match status" value="1"/>
</dbReference>
<sequence length="288" mass="29982">MWSSGFIAAGLGTPVASTPTLMAWRFLFAAGLLLAVVLLLRRSWPGSGEVVVQGLIGLLAQGVYLIGVVGAIEFGVSAGTTALVAALQPLLAASLAGPILGESVRARQWLGLTVGLAGVALVVAEAVRGVPGTAGAPLWAYSMPFIGMSGLVAATLLERWSSSKARLEALPGAYSETTLDVALAIQCATSALFFSMLAFFWGGIEPTGGTRFWAAVSWWVVFSTFGGYGFYWLNLKFSSVTRVSSLVYLTPPTTMVWAYLMFGEGISSHAVVGLVVCFGGVLMASRGA</sequence>
<dbReference type="InterPro" id="IPR050638">
    <property type="entry name" value="AA-Vitamin_Transporters"/>
</dbReference>
<dbReference type="EMBL" id="CADCVI010000116">
    <property type="protein sequence ID" value="CAA9469442.1"/>
    <property type="molecule type" value="Genomic_DNA"/>
</dbReference>
<keyword evidence="4 6" id="KW-1133">Transmembrane helix</keyword>
<evidence type="ECO:0000259" key="7">
    <source>
        <dbReference type="Pfam" id="PF00892"/>
    </source>
</evidence>
<evidence type="ECO:0000256" key="3">
    <source>
        <dbReference type="ARBA" id="ARBA00022692"/>
    </source>
</evidence>
<evidence type="ECO:0000313" key="8">
    <source>
        <dbReference type="EMBL" id="CAA9469442.1"/>
    </source>
</evidence>